<evidence type="ECO:0000256" key="4">
    <source>
        <dbReference type="ARBA" id="ARBA00023172"/>
    </source>
</evidence>
<accession>S9S8G7</accession>
<feature type="domain" description="Tyr recombinase" evidence="6">
    <location>
        <begin position="222"/>
        <end position="401"/>
    </location>
</feature>
<dbReference type="InterPro" id="IPR010998">
    <property type="entry name" value="Integrase_recombinase_N"/>
</dbReference>
<dbReference type="InterPro" id="IPR002104">
    <property type="entry name" value="Integrase_catalytic"/>
</dbReference>
<keyword evidence="2" id="KW-0229">DNA integration</keyword>
<keyword evidence="4" id="KW-0233">DNA recombination</keyword>
<evidence type="ECO:0000256" key="1">
    <source>
        <dbReference type="ARBA" id="ARBA00008857"/>
    </source>
</evidence>
<dbReference type="OrthoDB" id="7298605at2"/>
<protein>
    <submittedName>
        <fullName evidence="7">Integrase family protein</fullName>
    </submittedName>
</protein>
<dbReference type="GO" id="GO:0015074">
    <property type="term" value="P:DNA integration"/>
    <property type="evidence" value="ECO:0007669"/>
    <property type="project" value="UniProtKB-KW"/>
</dbReference>
<dbReference type="GO" id="GO:0003677">
    <property type="term" value="F:DNA binding"/>
    <property type="evidence" value="ECO:0007669"/>
    <property type="project" value="UniProtKB-KW"/>
</dbReference>
<dbReference type="PANTHER" id="PTHR30629:SF2">
    <property type="entry name" value="PROPHAGE INTEGRASE INTS-RELATED"/>
    <property type="match status" value="1"/>
</dbReference>
<evidence type="ECO:0000259" key="6">
    <source>
        <dbReference type="PROSITE" id="PS51898"/>
    </source>
</evidence>
<name>S9S8G7_MAGFU</name>
<evidence type="ECO:0000313" key="8">
    <source>
        <dbReference type="Proteomes" id="UP000015350"/>
    </source>
</evidence>
<dbReference type="AlphaFoldDB" id="S9S8G7"/>
<dbReference type="SUPFAM" id="SSF56349">
    <property type="entry name" value="DNA breaking-rejoining enzymes"/>
    <property type="match status" value="1"/>
</dbReference>
<evidence type="ECO:0000313" key="7">
    <source>
        <dbReference type="EMBL" id="EPY02177.1"/>
    </source>
</evidence>
<gene>
    <name evidence="7" type="ORF">K678_07358</name>
</gene>
<dbReference type="eggNOG" id="COG0582">
    <property type="taxonomic scope" value="Bacteria"/>
</dbReference>
<feature type="compositionally biased region" description="Basic and acidic residues" evidence="5">
    <location>
        <begin position="77"/>
        <end position="90"/>
    </location>
</feature>
<dbReference type="STRING" id="1316936.K678_07358"/>
<organism evidence="7 8">
    <name type="scientific">Magnetospirillum fulvum MGU-K5</name>
    <dbReference type="NCBI Taxonomy" id="1316936"/>
    <lineage>
        <taxon>Bacteria</taxon>
        <taxon>Pseudomonadati</taxon>
        <taxon>Pseudomonadota</taxon>
        <taxon>Alphaproteobacteria</taxon>
        <taxon>Rhodospirillales</taxon>
        <taxon>Rhodospirillaceae</taxon>
        <taxon>Magnetospirillum</taxon>
    </lineage>
</organism>
<dbReference type="EMBL" id="AQPH01000020">
    <property type="protein sequence ID" value="EPY02177.1"/>
    <property type="molecule type" value="Genomic_DNA"/>
</dbReference>
<feature type="region of interest" description="Disordered" evidence="5">
    <location>
        <begin position="65"/>
        <end position="90"/>
    </location>
</feature>
<dbReference type="Gene3D" id="1.10.150.130">
    <property type="match status" value="1"/>
</dbReference>
<dbReference type="RefSeq" id="WP_021131822.1">
    <property type="nucleotide sequence ID" value="NZ_AQPH01000020.1"/>
</dbReference>
<dbReference type="InterPro" id="IPR050808">
    <property type="entry name" value="Phage_Integrase"/>
</dbReference>
<dbReference type="PROSITE" id="PS51898">
    <property type="entry name" value="TYR_RECOMBINASE"/>
    <property type="match status" value="1"/>
</dbReference>
<keyword evidence="3" id="KW-0238">DNA-binding</keyword>
<dbReference type="Proteomes" id="UP000015350">
    <property type="component" value="Unassembled WGS sequence"/>
</dbReference>
<dbReference type="InterPro" id="IPR011010">
    <property type="entry name" value="DNA_brk_join_enz"/>
</dbReference>
<proteinExistence type="inferred from homology"/>
<dbReference type="CDD" id="cd00796">
    <property type="entry name" value="INT_Rci_Hp1_C"/>
    <property type="match status" value="1"/>
</dbReference>
<dbReference type="GO" id="GO:0006310">
    <property type="term" value="P:DNA recombination"/>
    <property type="evidence" value="ECO:0007669"/>
    <property type="project" value="UniProtKB-KW"/>
</dbReference>
<evidence type="ECO:0000256" key="5">
    <source>
        <dbReference type="SAM" id="MobiDB-lite"/>
    </source>
</evidence>
<comment type="caution">
    <text evidence="7">The sequence shown here is derived from an EMBL/GenBank/DDBJ whole genome shotgun (WGS) entry which is preliminary data.</text>
</comment>
<dbReference type="Pfam" id="PF00589">
    <property type="entry name" value="Phage_integrase"/>
    <property type="match status" value="1"/>
</dbReference>
<comment type="similarity">
    <text evidence="1">Belongs to the 'phage' integrase family.</text>
</comment>
<evidence type="ECO:0000256" key="2">
    <source>
        <dbReference type="ARBA" id="ARBA00022908"/>
    </source>
</evidence>
<evidence type="ECO:0000256" key="3">
    <source>
        <dbReference type="ARBA" id="ARBA00023125"/>
    </source>
</evidence>
<reference evidence="7 8" key="1">
    <citation type="submission" date="2013-04" db="EMBL/GenBank/DDBJ databases">
        <authorList>
            <person name="Kuznetsov B."/>
            <person name="Ivanovsky R."/>
        </authorList>
    </citation>
    <scope>NUCLEOTIDE SEQUENCE [LARGE SCALE GENOMIC DNA]</scope>
    <source>
        <strain evidence="7 8">MGU-K5</strain>
    </source>
</reference>
<dbReference type="PANTHER" id="PTHR30629">
    <property type="entry name" value="PROPHAGE INTEGRASE"/>
    <property type="match status" value="1"/>
</dbReference>
<dbReference type="Gene3D" id="1.10.443.10">
    <property type="entry name" value="Intergrase catalytic core"/>
    <property type="match status" value="1"/>
</dbReference>
<dbReference type="InterPro" id="IPR013762">
    <property type="entry name" value="Integrase-like_cat_sf"/>
</dbReference>
<sequence length="427" mass="47655">MASPWITVAPGIRARDHDTRKHGVKLDRYFTVRFSAGGRQIEEALGWASEGWTLKRAQEELGKLREAQRTGEGPATLRERAEKKRADEDVVRRETSRAAEALAQLERQEKTVTELWERYLAEVVAVENRGRTVVDKHRIWSKRIQPAIGALKIKDITEADVVALVHAPFKFDKAGQVVGGKAEAANIYRFLHHLFVKANAWGLRPQELGNPLQNVHEPKVKRRERLLTGSEIGALMRVLDEAVTEDSEHVQVSGVIRAAILTGARITELLTLRWDAVRREDMELNLADTKTGFSRRPMSGETLNLLDSLGQMPGSAFVFRGIEDPTKPLDYYYVNKAFGRFTAAAGISGVSLHTIRHWFATMTANSVSNPRVGMALTGHKSHQAYMTYIHGDKEQARALADQLAALSRGLGQAQPKVIEITHAKKKA</sequence>